<proteinExistence type="predicted"/>
<feature type="compositionally biased region" description="Polar residues" evidence="1">
    <location>
        <begin position="87"/>
        <end position="98"/>
    </location>
</feature>
<accession>A0AAD6XCP4</accession>
<evidence type="ECO:0000313" key="2">
    <source>
        <dbReference type="EMBL" id="KAJ7045097.1"/>
    </source>
</evidence>
<feature type="compositionally biased region" description="Basic and acidic residues" evidence="1">
    <location>
        <begin position="39"/>
        <end position="51"/>
    </location>
</feature>
<name>A0AAD6XCP4_9AGAR</name>
<dbReference type="EMBL" id="JARJCM010000005">
    <property type="protein sequence ID" value="KAJ7045097.1"/>
    <property type="molecule type" value="Genomic_DNA"/>
</dbReference>
<protein>
    <submittedName>
        <fullName evidence="2">Uncharacterized protein</fullName>
    </submittedName>
</protein>
<dbReference type="Proteomes" id="UP001218188">
    <property type="component" value="Unassembled WGS sequence"/>
</dbReference>
<sequence length="231" mass="24478">MTRTKKQERKYEELLLRLPNTPRAPFFPTTPPSASVRQADTRRVQHAERGSKSGIPGGNLSAVVESWQPFASNDPEVSTSLLEPISLKSNIPSKNGSKSGVPGGRLAFTSTHRRSSSSPEAAPKQRAPISPKVRGGGKVGVPGAPLHQAVSPNRSRRSTRLLAPISLKRKAASTDHASPPGPRCLASATASPKDPLASPAVHPALVHSPLTPRNCDGLCAVHSFPHLIPTH</sequence>
<comment type="caution">
    <text evidence="2">The sequence shown here is derived from an EMBL/GenBank/DDBJ whole genome shotgun (WGS) entry which is preliminary data.</text>
</comment>
<reference evidence="2" key="1">
    <citation type="submission" date="2023-03" db="EMBL/GenBank/DDBJ databases">
        <title>Massive genome expansion in bonnet fungi (Mycena s.s.) driven by repeated elements and novel gene families across ecological guilds.</title>
        <authorList>
            <consortium name="Lawrence Berkeley National Laboratory"/>
            <person name="Harder C.B."/>
            <person name="Miyauchi S."/>
            <person name="Viragh M."/>
            <person name="Kuo A."/>
            <person name="Thoen E."/>
            <person name="Andreopoulos B."/>
            <person name="Lu D."/>
            <person name="Skrede I."/>
            <person name="Drula E."/>
            <person name="Henrissat B."/>
            <person name="Morin E."/>
            <person name="Kohler A."/>
            <person name="Barry K."/>
            <person name="LaButti K."/>
            <person name="Morin E."/>
            <person name="Salamov A."/>
            <person name="Lipzen A."/>
            <person name="Mereny Z."/>
            <person name="Hegedus B."/>
            <person name="Baldrian P."/>
            <person name="Stursova M."/>
            <person name="Weitz H."/>
            <person name="Taylor A."/>
            <person name="Grigoriev I.V."/>
            <person name="Nagy L.G."/>
            <person name="Martin F."/>
            <person name="Kauserud H."/>
        </authorList>
    </citation>
    <scope>NUCLEOTIDE SEQUENCE</scope>
    <source>
        <strain evidence="2">CBHHK200</strain>
    </source>
</reference>
<organism evidence="2 3">
    <name type="scientific">Mycena alexandri</name>
    <dbReference type="NCBI Taxonomy" id="1745969"/>
    <lineage>
        <taxon>Eukaryota</taxon>
        <taxon>Fungi</taxon>
        <taxon>Dikarya</taxon>
        <taxon>Basidiomycota</taxon>
        <taxon>Agaricomycotina</taxon>
        <taxon>Agaricomycetes</taxon>
        <taxon>Agaricomycetidae</taxon>
        <taxon>Agaricales</taxon>
        <taxon>Marasmiineae</taxon>
        <taxon>Mycenaceae</taxon>
        <taxon>Mycena</taxon>
    </lineage>
</organism>
<feature type="region of interest" description="Disordered" evidence="1">
    <location>
        <begin position="19"/>
        <end position="60"/>
    </location>
</feature>
<feature type="compositionally biased region" description="Low complexity" evidence="1">
    <location>
        <begin position="24"/>
        <end position="35"/>
    </location>
</feature>
<evidence type="ECO:0000256" key="1">
    <source>
        <dbReference type="SAM" id="MobiDB-lite"/>
    </source>
</evidence>
<keyword evidence="3" id="KW-1185">Reference proteome</keyword>
<feature type="region of interest" description="Disordered" evidence="1">
    <location>
        <begin position="87"/>
        <end position="197"/>
    </location>
</feature>
<dbReference type="AlphaFoldDB" id="A0AAD6XCP4"/>
<evidence type="ECO:0000313" key="3">
    <source>
        <dbReference type="Proteomes" id="UP001218188"/>
    </source>
</evidence>
<gene>
    <name evidence="2" type="ORF">C8F04DRAFT_523620</name>
</gene>